<comment type="similarity">
    <text evidence="3 9">Belongs to the CobD/CbiB family.</text>
</comment>
<keyword evidence="10" id="KW-0436">Ligase</keyword>
<evidence type="ECO:0000256" key="5">
    <source>
        <dbReference type="ARBA" id="ARBA00022573"/>
    </source>
</evidence>
<feature type="transmembrane region" description="Helical" evidence="9">
    <location>
        <begin position="309"/>
        <end position="331"/>
    </location>
</feature>
<dbReference type="GO" id="GO:0005886">
    <property type="term" value="C:plasma membrane"/>
    <property type="evidence" value="ECO:0007669"/>
    <property type="project" value="UniProtKB-SubCell"/>
</dbReference>
<dbReference type="RefSeq" id="WP_149504183.1">
    <property type="nucleotide sequence ID" value="NZ_CP035708.1"/>
</dbReference>
<protein>
    <recommendedName>
        <fullName evidence="9">Cobalamin biosynthesis protein CobD</fullName>
    </recommendedName>
</protein>
<keyword evidence="8 9" id="KW-0472">Membrane</keyword>
<dbReference type="PANTHER" id="PTHR34308">
    <property type="entry name" value="COBALAMIN BIOSYNTHESIS PROTEIN CBIB"/>
    <property type="match status" value="1"/>
</dbReference>
<gene>
    <name evidence="9 11" type="primary">cobD</name>
    <name evidence="10" type="ORF">ABIC99_002453</name>
    <name evidence="11" type="ORF">EWH46_12385</name>
</gene>
<dbReference type="GO" id="GO:0016874">
    <property type="term" value="F:ligase activity"/>
    <property type="evidence" value="ECO:0007669"/>
    <property type="project" value="UniProtKB-KW"/>
</dbReference>
<evidence type="ECO:0000256" key="7">
    <source>
        <dbReference type="ARBA" id="ARBA00022989"/>
    </source>
</evidence>
<comment type="pathway">
    <text evidence="2 9">Cofactor biosynthesis; adenosylcobalamin biosynthesis.</text>
</comment>
<dbReference type="NCBIfam" id="TIGR00380">
    <property type="entry name" value="cobal_cbiB"/>
    <property type="match status" value="1"/>
</dbReference>
<evidence type="ECO:0000256" key="6">
    <source>
        <dbReference type="ARBA" id="ARBA00022692"/>
    </source>
</evidence>
<keyword evidence="7 9" id="KW-1133">Transmembrane helix</keyword>
<reference evidence="10 13" key="2">
    <citation type="submission" date="2024-06" db="EMBL/GenBank/DDBJ databases">
        <title>Genomic Encyclopedia of Type Strains, Phase IV (KMG-IV): sequencing the most valuable type-strain genomes for metagenomic binning, comparative biology and taxonomic classification.</title>
        <authorList>
            <person name="Goeker M."/>
        </authorList>
    </citation>
    <scope>NUCLEOTIDE SEQUENCE [LARGE SCALE GENOMIC DNA]</scope>
    <source>
        <strain evidence="10 13">D-501</strain>
    </source>
</reference>
<keyword evidence="6 9" id="KW-0812">Transmembrane</keyword>
<comment type="subcellular location">
    <subcellularLocation>
        <location evidence="1 9">Cell membrane</location>
        <topology evidence="1 9">Multi-pass membrane protein</topology>
    </subcellularLocation>
</comment>
<evidence type="ECO:0000256" key="2">
    <source>
        <dbReference type="ARBA" id="ARBA00004953"/>
    </source>
</evidence>
<evidence type="ECO:0000313" key="13">
    <source>
        <dbReference type="Proteomes" id="UP001549111"/>
    </source>
</evidence>
<evidence type="ECO:0000256" key="4">
    <source>
        <dbReference type="ARBA" id="ARBA00022475"/>
    </source>
</evidence>
<feature type="transmembrane region" description="Helical" evidence="9">
    <location>
        <begin position="69"/>
        <end position="90"/>
    </location>
</feature>
<dbReference type="AlphaFoldDB" id="A0A5C1Q348"/>
<sequence length="334" mass="35870">MPLSLPLPEWLTALLGSPWPWPLLQAGALLLAWALDRRFGEPPDRWHPVAWLGRLLGPVGRFWRDRAPAAAFAGGALSWLLIAVALAGAAWALQRWIVALPGPVALGLLALALKPLFACRMLCDEVAAVEAALAQSLEAGRARLAWLVSRDVTRLDAGEVRESAIETLAENLNDSVVAPLAWFALAGLPGAVLYRFANTADAMWGYRGAWEWAGKWAARADDLLSWPTARLTAALLLRPAWRPRQWSRLAREAACTPSPNGGWPMGAMALRLDVRLRKPGVYALHAAGRSPEAADLVQALRLARSAARIWTGVLAGGLVAGALMMLTRLAGGPA</sequence>
<dbReference type="Proteomes" id="UP000323522">
    <property type="component" value="Chromosome"/>
</dbReference>
<dbReference type="PANTHER" id="PTHR34308:SF1">
    <property type="entry name" value="COBALAMIN BIOSYNTHESIS PROTEIN CBIB"/>
    <property type="match status" value="1"/>
</dbReference>
<reference evidence="11 12" key="1">
    <citation type="submission" date="2019-02" db="EMBL/GenBank/DDBJ databases">
        <title>Complete Genome Sequence and Methylome Analysis of Sphaerotilus natans subsp. sulfidivorans D-507.</title>
        <authorList>
            <person name="Fomenkov A."/>
            <person name="Gridneva E."/>
            <person name="Smolyakov D."/>
            <person name="Dubinina G."/>
            <person name="Vincze T."/>
            <person name="Grabovich M."/>
            <person name="Roberts R.J."/>
        </authorList>
    </citation>
    <scope>NUCLEOTIDE SEQUENCE [LARGE SCALE GENOMIC DNA]</scope>
    <source>
        <strain evidence="11 12">D-507</strain>
    </source>
</reference>
<dbReference type="UniPathway" id="UPA00148"/>
<organism evidence="11 12">
    <name type="scientific">Sphaerotilus sulfidivorans</name>
    <dbReference type="NCBI Taxonomy" id="639200"/>
    <lineage>
        <taxon>Bacteria</taxon>
        <taxon>Pseudomonadati</taxon>
        <taxon>Pseudomonadota</taxon>
        <taxon>Betaproteobacteria</taxon>
        <taxon>Burkholderiales</taxon>
        <taxon>Sphaerotilaceae</taxon>
        <taxon>Sphaerotilus</taxon>
    </lineage>
</organism>
<evidence type="ECO:0000313" key="11">
    <source>
        <dbReference type="EMBL" id="QEN01500.1"/>
    </source>
</evidence>
<dbReference type="GO" id="GO:0048472">
    <property type="term" value="F:threonine-phosphate decarboxylase activity"/>
    <property type="evidence" value="ECO:0007669"/>
    <property type="project" value="InterPro"/>
</dbReference>
<keyword evidence="5 9" id="KW-0169">Cobalamin biosynthesis</keyword>
<evidence type="ECO:0000313" key="10">
    <source>
        <dbReference type="EMBL" id="MET3604637.1"/>
    </source>
</evidence>
<dbReference type="EMBL" id="CP035708">
    <property type="protein sequence ID" value="QEN01500.1"/>
    <property type="molecule type" value="Genomic_DNA"/>
</dbReference>
<evidence type="ECO:0000256" key="1">
    <source>
        <dbReference type="ARBA" id="ARBA00004651"/>
    </source>
</evidence>
<dbReference type="GO" id="GO:0015420">
    <property type="term" value="F:ABC-type vitamin B12 transporter activity"/>
    <property type="evidence" value="ECO:0007669"/>
    <property type="project" value="UniProtKB-UniRule"/>
</dbReference>
<proteinExistence type="inferred from homology"/>
<evidence type="ECO:0000256" key="8">
    <source>
        <dbReference type="ARBA" id="ARBA00023136"/>
    </source>
</evidence>
<dbReference type="GO" id="GO:0009236">
    <property type="term" value="P:cobalamin biosynthetic process"/>
    <property type="evidence" value="ECO:0007669"/>
    <property type="project" value="UniProtKB-UniRule"/>
</dbReference>
<dbReference type="InterPro" id="IPR004485">
    <property type="entry name" value="Cobalamin_biosynth_CobD/CbiB"/>
</dbReference>
<dbReference type="KEGG" id="snn:EWH46_12385"/>
<evidence type="ECO:0000313" key="12">
    <source>
        <dbReference type="Proteomes" id="UP000323522"/>
    </source>
</evidence>
<dbReference type="HAMAP" id="MF_00024">
    <property type="entry name" value="CobD_CbiB"/>
    <property type="match status" value="1"/>
</dbReference>
<evidence type="ECO:0000256" key="3">
    <source>
        <dbReference type="ARBA" id="ARBA00006263"/>
    </source>
</evidence>
<comment type="caution">
    <text evidence="9">Lacks conserved residue(s) required for the propagation of feature annotation.</text>
</comment>
<feature type="transmembrane region" description="Helical" evidence="9">
    <location>
        <begin position="96"/>
        <end position="113"/>
    </location>
</feature>
<dbReference type="Pfam" id="PF03186">
    <property type="entry name" value="CobD_Cbib"/>
    <property type="match status" value="1"/>
</dbReference>
<dbReference type="Proteomes" id="UP001549111">
    <property type="component" value="Unassembled WGS sequence"/>
</dbReference>
<comment type="function">
    <text evidence="9">Converts cobyric acid to cobinamide by the addition of aminopropanol on the F carboxylic group.</text>
</comment>
<keyword evidence="13" id="KW-1185">Reference proteome</keyword>
<dbReference type="OrthoDB" id="9811967at2"/>
<accession>A0A5C1Q348</accession>
<keyword evidence="4 9" id="KW-1003">Cell membrane</keyword>
<name>A0A5C1Q348_9BURK</name>
<dbReference type="EMBL" id="JBEPLS010000008">
    <property type="protein sequence ID" value="MET3604637.1"/>
    <property type="molecule type" value="Genomic_DNA"/>
</dbReference>
<evidence type="ECO:0000256" key="9">
    <source>
        <dbReference type="HAMAP-Rule" id="MF_00024"/>
    </source>
</evidence>